<keyword evidence="3" id="KW-1185">Reference proteome</keyword>
<dbReference type="EMBL" id="JACEEZ010022210">
    <property type="protein sequence ID" value="KAG0712680.1"/>
    <property type="molecule type" value="Genomic_DNA"/>
</dbReference>
<reference evidence="2" key="1">
    <citation type="submission" date="2020-07" db="EMBL/GenBank/DDBJ databases">
        <title>The High-quality genome of the commercially important snow crab, Chionoecetes opilio.</title>
        <authorList>
            <person name="Jeong J.-H."/>
            <person name="Ryu S."/>
        </authorList>
    </citation>
    <scope>NUCLEOTIDE SEQUENCE</scope>
    <source>
        <strain evidence="2">MADBK_172401_WGS</strain>
        <tissue evidence="2">Digestive gland</tissue>
    </source>
</reference>
<dbReference type="Proteomes" id="UP000770661">
    <property type="component" value="Unassembled WGS sequence"/>
</dbReference>
<comment type="caution">
    <text evidence="2">The sequence shown here is derived from an EMBL/GenBank/DDBJ whole genome shotgun (WGS) entry which is preliminary data.</text>
</comment>
<organism evidence="2 3">
    <name type="scientific">Chionoecetes opilio</name>
    <name type="common">Atlantic snow crab</name>
    <name type="synonym">Cancer opilio</name>
    <dbReference type="NCBI Taxonomy" id="41210"/>
    <lineage>
        <taxon>Eukaryota</taxon>
        <taxon>Metazoa</taxon>
        <taxon>Ecdysozoa</taxon>
        <taxon>Arthropoda</taxon>
        <taxon>Crustacea</taxon>
        <taxon>Multicrustacea</taxon>
        <taxon>Malacostraca</taxon>
        <taxon>Eumalacostraca</taxon>
        <taxon>Eucarida</taxon>
        <taxon>Decapoda</taxon>
        <taxon>Pleocyemata</taxon>
        <taxon>Brachyura</taxon>
        <taxon>Eubrachyura</taxon>
        <taxon>Majoidea</taxon>
        <taxon>Majidae</taxon>
        <taxon>Chionoecetes</taxon>
    </lineage>
</organism>
<evidence type="ECO:0000313" key="3">
    <source>
        <dbReference type="Proteomes" id="UP000770661"/>
    </source>
</evidence>
<evidence type="ECO:0000313" key="2">
    <source>
        <dbReference type="EMBL" id="KAG0712680.1"/>
    </source>
</evidence>
<name>A0A8J5CIV8_CHIOP</name>
<feature type="compositionally biased region" description="Polar residues" evidence="1">
    <location>
        <begin position="104"/>
        <end position="125"/>
    </location>
</feature>
<gene>
    <name evidence="2" type="ORF">GWK47_017903</name>
</gene>
<dbReference type="OrthoDB" id="10568133at2759"/>
<sequence length="204" mass="23229">MEPPVRPGSKRKRDSDETSSHICIVHVKGLKYGKLHLLSGIKNSEQKLAKLQEVKDKRLAQPPESPHRMTHTCELIPDILAEHHGFHWECYKRFTMNLDRLKQPTASTSQETDSTTQRMSRSSSGDQVLFKPDCIFCGSESRKNVCVHGNRTTQGMSHFEYDGWKAVLEMAETKQDEKFLTRIRGSCPPHAQLRKEDESLKGAA</sequence>
<proteinExistence type="predicted"/>
<dbReference type="AlphaFoldDB" id="A0A8J5CIV8"/>
<protein>
    <submittedName>
        <fullName evidence="2">Uncharacterized protein</fullName>
    </submittedName>
</protein>
<accession>A0A8J5CIV8</accession>
<evidence type="ECO:0000256" key="1">
    <source>
        <dbReference type="SAM" id="MobiDB-lite"/>
    </source>
</evidence>
<feature type="region of interest" description="Disordered" evidence="1">
    <location>
        <begin position="103"/>
        <end position="125"/>
    </location>
</feature>